<feature type="transmembrane region" description="Helical" evidence="1">
    <location>
        <begin position="57"/>
        <end position="78"/>
    </location>
</feature>
<dbReference type="AlphaFoldDB" id="A0A098Y599"/>
<evidence type="ECO:0000313" key="3">
    <source>
        <dbReference type="Proteomes" id="UP000029713"/>
    </source>
</evidence>
<keyword evidence="1" id="KW-0472">Membrane</keyword>
<gene>
    <name evidence="2" type="ORF">IN07_13185</name>
</gene>
<name>A0A098Y599_9ACTN</name>
<dbReference type="EMBL" id="JPMX01000058">
    <property type="protein sequence ID" value="KGH46058.1"/>
    <property type="molecule type" value="Genomic_DNA"/>
</dbReference>
<protein>
    <submittedName>
        <fullName evidence="2">Uncharacterized protein</fullName>
    </submittedName>
</protein>
<dbReference type="RefSeq" id="WP_036336299.1">
    <property type="nucleotide sequence ID" value="NZ_JPMX01000058.1"/>
</dbReference>
<feature type="transmembrane region" description="Helical" evidence="1">
    <location>
        <begin position="99"/>
        <end position="120"/>
    </location>
</feature>
<proteinExistence type="predicted"/>
<keyword evidence="3" id="KW-1185">Reference proteome</keyword>
<dbReference type="Proteomes" id="UP000029713">
    <property type="component" value="Unassembled WGS sequence"/>
</dbReference>
<feature type="transmembrane region" description="Helical" evidence="1">
    <location>
        <begin position="30"/>
        <end position="51"/>
    </location>
</feature>
<keyword evidence="1" id="KW-1133">Transmembrane helix</keyword>
<accession>A0A098Y599</accession>
<dbReference type="STRING" id="1522368.IN07_13185"/>
<dbReference type="OrthoDB" id="5191194at2"/>
<evidence type="ECO:0000313" key="2">
    <source>
        <dbReference type="EMBL" id="KGH46058.1"/>
    </source>
</evidence>
<reference evidence="2 3" key="1">
    <citation type="submission" date="2014-07" db="EMBL/GenBank/DDBJ databases">
        <title>Biosystematic studies on Modestobacter strains isolated from extreme hyper-arid desert soil and from historic building.</title>
        <authorList>
            <person name="Bukarasam K."/>
            <person name="Bull A."/>
            <person name="Girard G."/>
            <person name="van Wezel G."/>
            <person name="Goodfellow M."/>
        </authorList>
    </citation>
    <scope>NUCLEOTIDE SEQUENCE [LARGE SCALE GENOMIC DNA]</scope>
    <source>
        <strain evidence="2 3">KNN45-2b</strain>
    </source>
</reference>
<feature type="transmembrane region" description="Helical" evidence="1">
    <location>
        <begin position="126"/>
        <end position="148"/>
    </location>
</feature>
<evidence type="ECO:0000256" key="1">
    <source>
        <dbReference type="SAM" id="Phobius"/>
    </source>
</evidence>
<organism evidence="2 3">
    <name type="scientific">Modestobacter caceresii</name>
    <dbReference type="NCBI Taxonomy" id="1522368"/>
    <lineage>
        <taxon>Bacteria</taxon>
        <taxon>Bacillati</taxon>
        <taxon>Actinomycetota</taxon>
        <taxon>Actinomycetes</taxon>
        <taxon>Geodermatophilales</taxon>
        <taxon>Geodermatophilaceae</taxon>
        <taxon>Modestobacter</taxon>
    </lineage>
</organism>
<sequence>MSGAGSGRTARHEQLREPLGMPTLLRWRRIGLAAGTVAVLAVLGFLAVAVVQDGVGGLPGALVLVAALVCALAALSFLRRAWADPEVADDPQVVRAGRWAGIASTSWLLAIVPGLAVRVLPESFEWLRWLVLALGAFAVLAFAGMLVLTARWRPAR</sequence>
<keyword evidence="1" id="KW-0812">Transmembrane</keyword>
<comment type="caution">
    <text evidence="2">The sequence shown here is derived from an EMBL/GenBank/DDBJ whole genome shotgun (WGS) entry which is preliminary data.</text>
</comment>